<proteinExistence type="predicted"/>
<dbReference type="AlphaFoldDB" id="A0A0C3GWC8"/>
<dbReference type="SUPFAM" id="SSF103473">
    <property type="entry name" value="MFS general substrate transporter"/>
    <property type="match status" value="1"/>
</dbReference>
<organism evidence="7 8">
    <name type="scientific">Oidiodendron maius (strain Zn)</name>
    <dbReference type="NCBI Taxonomy" id="913774"/>
    <lineage>
        <taxon>Eukaryota</taxon>
        <taxon>Fungi</taxon>
        <taxon>Dikarya</taxon>
        <taxon>Ascomycota</taxon>
        <taxon>Pezizomycotina</taxon>
        <taxon>Leotiomycetes</taxon>
        <taxon>Leotiomycetes incertae sedis</taxon>
        <taxon>Myxotrichaceae</taxon>
        <taxon>Oidiodendron</taxon>
    </lineage>
</organism>
<keyword evidence="8" id="KW-1185">Reference proteome</keyword>
<gene>
    <name evidence="7" type="ORF">OIDMADRAFT_104306</name>
</gene>
<feature type="transmembrane region" description="Helical" evidence="5">
    <location>
        <begin position="351"/>
        <end position="370"/>
    </location>
</feature>
<dbReference type="OrthoDB" id="3936150at2759"/>
<keyword evidence="3 5" id="KW-1133">Transmembrane helix</keyword>
<dbReference type="GO" id="GO:0022857">
    <property type="term" value="F:transmembrane transporter activity"/>
    <property type="evidence" value="ECO:0007669"/>
    <property type="project" value="InterPro"/>
</dbReference>
<dbReference type="PANTHER" id="PTHR23502">
    <property type="entry name" value="MAJOR FACILITATOR SUPERFAMILY"/>
    <property type="match status" value="1"/>
</dbReference>
<feature type="transmembrane region" description="Helical" evidence="5">
    <location>
        <begin position="111"/>
        <end position="141"/>
    </location>
</feature>
<dbReference type="GO" id="GO:0005886">
    <property type="term" value="C:plasma membrane"/>
    <property type="evidence" value="ECO:0007669"/>
    <property type="project" value="TreeGrafter"/>
</dbReference>
<feature type="transmembrane region" description="Helical" evidence="5">
    <location>
        <begin position="202"/>
        <end position="220"/>
    </location>
</feature>
<dbReference type="PROSITE" id="PS50850">
    <property type="entry name" value="MFS"/>
    <property type="match status" value="1"/>
</dbReference>
<feature type="transmembrane region" description="Helical" evidence="5">
    <location>
        <begin position="415"/>
        <end position="438"/>
    </location>
</feature>
<evidence type="ECO:0000313" key="8">
    <source>
        <dbReference type="Proteomes" id="UP000054321"/>
    </source>
</evidence>
<dbReference type="EMBL" id="KN832877">
    <property type="protein sequence ID" value="KIN00386.1"/>
    <property type="molecule type" value="Genomic_DNA"/>
</dbReference>
<reference evidence="7 8" key="1">
    <citation type="submission" date="2014-04" db="EMBL/GenBank/DDBJ databases">
        <authorList>
            <consortium name="DOE Joint Genome Institute"/>
            <person name="Kuo A."/>
            <person name="Martino E."/>
            <person name="Perotto S."/>
            <person name="Kohler A."/>
            <person name="Nagy L.G."/>
            <person name="Floudas D."/>
            <person name="Copeland A."/>
            <person name="Barry K.W."/>
            <person name="Cichocki N."/>
            <person name="Veneault-Fourrey C."/>
            <person name="LaButti K."/>
            <person name="Lindquist E.A."/>
            <person name="Lipzen A."/>
            <person name="Lundell T."/>
            <person name="Morin E."/>
            <person name="Murat C."/>
            <person name="Sun H."/>
            <person name="Tunlid A."/>
            <person name="Henrissat B."/>
            <person name="Grigoriev I.V."/>
            <person name="Hibbett D.S."/>
            <person name="Martin F."/>
            <person name="Nordberg H.P."/>
            <person name="Cantor M.N."/>
            <person name="Hua S.X."/>
        </authorList>
    </citation>
    <scope>NUCLEOTIDE SEQUENCE [LARGE SCALE GENOMIC DNA]</scope>
    <source>
        <strain evidence="7 8">Zn</strain>
    </source>
</reference>
<feature type="transmembrane region" description="Helical" evidence="5">
    <location>
        <begin position="382"/>
        <end position="403"/>
    </location>
</feature>
<dbReference type="InParanoid" id="A0A0C3GWC8"/>
<keyword evidence="2 5" id="KW-0812">Transmembrane</keyword>
<dbReference type="Gene3D" id="1.20.1250.20">
    <property type="entry name" value="MFS general substrate transporter like domains"/>
    <property type="match status" value="1"/>
</dbReference>
<protein>
    <recommendedName>
        <fullName evidence="6">Major facilitator superfamily (MFS) profile domain-containing protein</fullName>
    </recommendedName>
</protein>
<dbReference type="InterPro" id="IPR020846">
    <property type="entry name" value="MFS_dom"/>
</dbReference>
<name>A0A0C3GWC8_OIDMZ</name>
<dbReference type="InterPro" id="IPR011701">
    <property type="entry name" value="MFS"/>
</dbReference>
<feature type="transmembrane region" description="Helical" evidence="5">
    <location>
        <begin position="312"/>
        <end position="330"/>
    </location>
</feature>
<comment type="subcellular location">
    <subcellularLocation>
        <location evidence="1">Membrane</location>
        <topology evidence="1">Multi-pass membrane protein</topology>
    </subcellularLocation>
</comment>
<keyword evidence="4 5" id="KW-0472">Membrane</keyword>
<sequence length="480" mass="52354">MNVDVSAPPCNTPPIKETALAILDFIKANEVHHPIHWPAWKRWGIVVIYCFLQVFVCLPGTSYVSIEPLIQEKWGGSTQVITLGQSLFVLGTAVGPVFLGPLSDLGGRKWVYVGSIACYAVLNFGTAYACNLPMLIIFMFLSGIARSTALTNVAGTVADLFGDADSAGHAMGLFVLSGSIGPSLGPPYGDWIGRNPNLGMRWLYLFNVIIGFGFAIVACFTPETLPRLVVANAVAKNGAVASHEMLILSKDTVWKEIKFVTTTTFRIMLTEPIILWLGWFNGISYGLLFLYLDGVLEVFSVNNGLSIISADLTFLNHVAGVLVMVAVTPLQTWLFARDHKLHGRGRPEARFLLSLGVVWLFPISLFWFAFTCDGKTSFWSPLVAGAVLGFAEAMIWLSMLNYVTDSYPNVAASAIAAFLIPSYVISAALSHVGILMIRDMTIKWAMATIGFISIGLCALVYILYFFGAKIRKRSTFASAF</sequence>
<accession>A0A0C3GWC8</accession>
<evidence type="ECO:0000256" key="1">
    <source>
        <dbReference type="ARBA" id="ARBA00004141"/>
    </source>
</evidence>
<dbReference type="STRING" id="913774.A0A0C3GWC8"/>
<feature type="transmembrane region" description="Helical" evidence="5">
    <location>
        <begin position="444"/>
        <end position="466"/>
    </location>
</feature>
<feature type="domain" description="Major facilitator superfamily (MFS) profile" evidence="6">
    <location>
        <begin position="45"/>
        <end position="473"/>
    </location>
</feature>
<evidence type="ECO:0000259" key="6">
    <source>
        <dbReference type="PROSITE" id="PS50850"/>
    </source>
</evidence>
<reference evidence="8" key="2">
    <citation type="submission" date="2015-01" db="EMBL/GenBank/DDBJ databases">
        <title>Evolutionary Origins and Diversification of the Mycorrhizal Mutualists.</title>
        <authorList>
            <consortium name="DOE Joint Genome Institute"/>
            <consortium name="Mycorrhizal Genomics Consortium"/>
            <person name="Kohler A."/>
            <person name="Kuo A."/>
            <person name="Nagy L.G."/>
            <person name="Floudas D."/>
            <person name="Copeland A."/>
            <person name="Barry K.W."/>
            <person name="Cichocki N."/>
            <person name="Veneault-Fourrey C."/>
            <person name="LaButti K."/>
            <person name="Lindquist E.A."/>
            <person name="Lipzen A."/>
            <person name="Lundell T."/>
            <person name="Morin E."/>
            <person name="Murat C."/>
            <person name="Riley R."/>
            <person name="Ohm R."/>
            <person name="Sun H."/>
            <person name="Tunlid A."/>
            <person name="Henrissat B."/>
            <person name="Grigoriev I.V."/>
            <person name="Hibbett D.S."/>
            <person name="Martin F."/>
        </authorList>
    </citation>
    <scope>NUCLEOTIDE SEQUENCE [LARGE SCALE GENOMIC DNA]</scope>
    <source>
        <strain evidence="8">Zn</strain>
    </source>
</reference>
<evidence type="ECO:0000313" key="7">
    <source>
        <dbReference type="EMBL" id="KIN00386.1"/>
    </source>
</evidence>
<evidence type="ECO:0000256" key="2">
    <source>
        <dbReference type="ARBA" id="ARBA00022692"/>
    </source>
</evidence>
<feature type="transmembrane region" description="Helical" evidence="5">
    <location>
        <begin position="273"/>
        <end position="292"/>
    </location>
</feature>
<feature type="transmembrane region" description="Helical" evidence="5">
    <location>
        <begin position="43"/>
        <end position="66"/>
    </location>
</feature>
<dbReference type="PANTHER" id="PTHR23502:SF36">
    <property type="entry name" value="MEMBRANE TRANSPORTER"/>
    <property type="match status" value="1"/>
</dbReference>
<dbReference type="HOGENOM" id="CLU_008455_11_5_1"/>
<feature type="transmembrane region" description="Helical" evidence="5">
    <location>
        <begin position="78"/>
        <end position="99"/>
    </location>
</feature>
<dbReference type="Proteomes" id="UP000054321">
    <property type="component" value="Unassembled WGS sequence"/>
</dbReference>
<evidence type="ECO:0000256" key="3">
    <source>
        <dbReference type="ARBA" id="ARBA00022989"/>
    </source>
</evidence>
<dbReference type="InterPro" id="IPR036259">
    <property type="entry name" value="MFS_trans_sf"/>
</dbReference>
<dbReference type="Pfam" id="PF07690">
    <property type="entry name" value="MFS_1"/>
    <property type="match status" value="1"/>
</dbReference>
<evidence type="ECO:0000256" key="5">
    <source>
        <dbReference type="SAM" id="Phobius"/>
    </source>
</evidence>
<evidence type="ECO:0000256" key="4">
    <source>
        <dbReference type="ARBA" id="ARBA00023136"/>
    </source>
</evidence>